<comment type="caution">
    <text evidence="2">The sequence shown here is derived from an EMBL/GenBank/DDBJ whole genome shotgun (WGS) entry which is preliminary data.</text>
</comment>
<organism evidence="2 3">
    <name type="scientific">Marinomonas balearica</name>
    <dbReference type="NCBI Taxonomy" id="491947"/>
    <lineage>
        <taxon>Bacteria</taxon>
        <taxon>Pseudomonadati</taxon>
        <taxon>Pseudomonadota</taxon>
        <taxon>Gammaproteobacteria</taxon>
        <taxon>Oceanospirillales</taxon>
        <taxon>Oceanospirillaceae</taxon>
        <taxon>Marinomonas</taxon>
    </lineage>
</organism>
<keyword evidence="1" id="KW-0812">Transmembrane</keyword>
<gene>
    <name evidence="2" type="ORF">DFP79_2666</name>
</gene>
<accession>A0A4R6M698</accession>
<keyword evidence="3" id="KW-1185">Reference proteome</keyword>
<dbReference type="AlphaFoldDB" id="A0A4R6M698"/>
<keyword evidence="1" id="KW-1133">Transmembrane helix</keyword>
<proteinExistence type="predicted"/>
<feature type="transmembrane region" description="Helical" evidence="1">
    <location>
        <begin position="24"/>
        <end position="49"/>
    </location>
</feature>
<evidence type="ECO:0000256" key="1">
    <source>
        <dbReference type="SAM" id="Phobius"/>
    </source>
</evidence>
<reference evidence="2 3" key="1">
    <citation type="submission" date="2019-03" db="EMBL/GenBank/DDBJ databases">
        <title>Genomic Encyclopedia of Type Strains, Phase III (KMG-III): the genomes of soil and plant-associated and newly described type strains.</title>
        <authorList>
            <person name="Whitman W."/>
        </authorList>
    </citation>
    <scope>NUCLEOTIDE SEQUENCE [LARGE SCALE GENOMIC DNA]</scope>
    <source>
        <strain evidence="2 3">CECT 7378</strain>
    </source>
</reference>
<evidence type="ECO:0000313" key="2">
    <source>
        <dbReference type="EMBL" id="TDO96897.1"/>
    </source>
</evidence>
<evidence type="ECO:0000313" key="3">
    <source>
        <dbReference type="Proteomes" id="UP000294656"/>
    </source>
</evidence>
<dbReference type="Proteomes" id="UP000294656">
    <property type="component" value="Unassembled WGS sequence"/>
</dbReference>
<name>A0A4R6M698_9GAMM</name>
<keyword evidence="1" id="KW-0472">Membrane</keyword>
<dbReference type="EMBL" id="SNXC01000013">
    <property type="protein sequence ID" value="TDO96897.1"/>
    <property type="molecule type" value="Genomic_DNA"/>
</dbReference>
<protein>
    <submittedName>
        <fullName evidence="2">Uncharacterized protein</fullName>
    </submittedName>
</protein>
<sequence length="54" mass="5967">MARTGLQVVNSTKFRSRVPIRESFLLIGDSILSDVLFVSALFAIAPTFYNVHAP</sequence>